<keyword evidence="3 4" id="KW-0326">Glycosidase</keyword>
<comment type="similarity">
    <text evidence="1 4">Belongs to the glycosyl hydrolase 53 family.</text>
</comment>
<reference evidence="5" key="1">
    <citation type="journal article" date="2014" name="Int. J. Syst. Evol. Microbiol.">
        <title>Complete genome sequence of Corynebacterium casei LMG S-19264T (=DSM 44701T), isolated from a smear-ripened cheese.</title>
        <authorList>
            <consortium name="US DOE Joint Genome Institute (JGI-PGF)"/>
            <person name="Walter F."/>
            <person name="Albersmeier A."/>
            <person name="Kalinowski J."/>
            <person name="Ruckert C."/>
        </authorList>
    </citation>
    <scope>NUCLEOTIDE SEQUENCE</scope>
    <source>
        <strain evidence="5">CGMCC 1.12987</strain>
    </source>
</reference>
<dbReference type="AlphaFoldDB" id="A0A917G5I9"/>
<name>A0A917G5I9_9BACL</name>
<keyword evidence="6" id="KW-1185">Reference proteome</keyword>
<dbReference type="SUPFAM" id="SSF51445">
    <property type="entry name" value="(Trans)glycosidases"/>
    <property type="match status" value="1"/>
</dbReference>
<dbReference type="InterPro" id="IPR011683">
    <property type="entry name" value="Glyco_hydro_53"/>
</dbReference>
<evidence type="ECO:0000256" key="4">
    <source>
        <dbReference type="RuleBase" id="RU361192"/>
    </source>
</evidence>
<dbReference type="RefSeq" id="WP_188533265.1">
    <property type="nucleotide sequence ID" value="NZ_BMGR01000019.1"/>
</dbReference>
<dbReference type="GO" id="GO:0045490">
    <property type="term" value="P:pectin catabolic process"/>
    <property type="evidence" value="ECO:0007669"/>
    <property type="project" value="TreeGrafter"/>
</dbReference>
<evidence type="ECO:0000256" key="1">
    <source>
        <dbReference type="ARBA" id="ARBA00010687"/>
    </source>
</evidence>
<accession>A0A917G5I9</accession>
<evidence type="ECO:0000256" key="3">
    <source>
        <dbReference type="ARBA" id="ARBA00023295"/>
    </source>
</evidence>
<keyword evidence="2 4" id="KW-0378">Hydrolase</keyword>
<dbReference type="EMBL" id="BMGR01000019">
    <property type="protein sequence ID" value="GGG22749.1"/>
    <property type="molecule type" value="Genomic_DNA"/>
</dbReference>
<evidence type="ECO:0000313" key="5">
    <source>
        <dbReference type="EMBL" id="GGG22749.1"/>
    </source>
</evidence>
<protein>
    <recommendedName>
        <fullName evidence="4">Arabinogalactan endo-beta-1,4-galactanase</fullName>
        <ecNumber evidence="4">3.2.1.89</ecNumber>
    </recommendedName>
</protein>
<dbReference type="InterPro" id="IPR017853">
    <property type="entry name" value="GH"/>
</dbReference>
<dbReference type="Gene3D" id="3.20.20.80">
    <property type="entry name" value="Glycosidases"/>
    <property type="match status" value="1"/>
</dbReference>
<dbReference type="PANTHER" id="PTHR34983">
    <property type="entry name" value="ARABINOGALACTAN ENDO-BETA-1,4-GALACTANASE A"/>
    <property type="match status" value="1"/>
</dbReference>
<organism evidence="5 6">
    <name type="scientific">Paenibacillus abyssi</name>
    <dbReference type="NCBI Taxonomy" id="1340531"/>
    <lineage>
        <taxon>Bacteria</taxon>
        <taxon>Bacillati</taxon>
        <taxon>Bacillota</taxon>
        <taxon>Bacilli</taxon>
        <taxon>Bacillales</taxon>
        <taxon>Paenibacillaceae</taxon>
        <taxon>Paenibacillus</taxon>
    </lineage>
</organism>
<evidence type="ECO:0000256" key="2">
    <source>
        <dbReference type="ARBA" id="ARBA00022801"/>
    </source>
</evidence>
<dbReference type="Pfam" id="PF07745">
    <property type="entry name" value="Glyco_hydro_53"/>
    <property type="match status" value="1"/>
</dbReference>
<dbReference type="PANTHER" id="PTHR34983:SF2">
    <property type="entry name" value="ENDO-BETA-1,4-GALACTANASE"/>
    <property type="match status" value="1"/>
</dbReference>
<dbReference type="Proteomes" id="UP000644756">
    <property type="component" value="Unassembled WGS sequence"/>
</dbReference>
<evidence type="ECO:0000313" key="6">
    <source>
        <dbReference type="Proteomes" id="UP000644756"/>
    </source>
</evidence>
<gene>
    <name evidence="5" type="ORF">GCM10010916_44280</name>
</gene>
<proteinExistence type="inferred from homology"/>
<sequence length="350" mass="39726">MGKPFIHGMDMSFLDEIEMSGGTYEDNGAAEDVLVILKRSGVNAIRLRIWNEPAGGFCNLERTIVIAKRIKALDMHFLLDFHYSDKWADPANQWKPKAWESLSFEGLCEAVYDYTKHVLSELQKQGALPDMVQIGNEITPGMLWDEGKVSGEFDTDEQWERFTTLVKSGIAAAKAVDPSINVMIHIDRGGDLAASHAFFERFQKHQVEFDTIGLSFYPWWHGTLEDLRMNLFTLAQVFDKDINVVETAYPWTLDTTGGRQFIVDKEEQLHDGYPATVEGQGSYLRDLIGIIKQTPEGRGIGYYWWEPAWIPSKEEWSVGHANNWANLTLFDFSGRKLESMEALTGSPDTE</sequence>
<reference evidence="5" key="2">
    <citation type="submission" date="2020-09" db="EMBL/GenBank/DDBJ databases">
        <authorList>
            <person name="Sun Q."/>
            <person name="Zhou Y."/>
        </authorList>
    </citation>
    <scope>NUCLEOTIDE SEQUENCE</scope>
    <source>
        <strain evidence="5">CGMCC 1.12987</strain>
    </source>
</reference>
<dbReference type="EC" id="3.2.1.89" evidence="4"/>
<dbReference type="GO" id="GO:0015926">
    <property type="term" value="F:glucosidase activity"/>
    <property type="evidence" value="ECO:0007669"/>
    <property type="project" value="InterPro"/>
</dbReference>
<comment type="caution">
    <text evidence="5">The sequence shown here is derived from an EMBL/GenBank/DDBJ whole genome shotgun (WGS) entry which is preliminary data.</text>
</comment>
<dbReference type="GO" id="GO:0031218">
    <property type="term" value="F:arabinogalactan endo-1,4-beta-galactosidase activity"/>
    <property type="evidence" value="ECO:0007669"/>
    <property type="project" value="UniProtKB-EC"/>
</dbReference>
<comment type="catalytic activity">
    <reaction evidence="4">
        <text>The enzyme specifically hydrolyzes (1-&gt;4)-beta-D-galactosidic linkages in type I arabinogalactans.</text>
        <dbReference type="EC" id="3.2.1.89"/>
    </reaction>
</comment>